<reference evidence="1" key="1">
    <citation type="submission" date="2023-04" db="EMBL/GenBank/DDBJ databases">
        <title>Phytophthora fragariaefolia NBRC 109709.</title>
        <authorList>
            <person name="Ichikawa N."/>
            <person name="Sato H."/>
            <person name="Tonouchi N."/>
        </authorList>
    </citation>
    <scope>NUCLEOTIDE SEQUENCE</scope>
    <source>
        <strain evidence="1">NBRC 109709</strain>
    </source>
</reference>
<dbReference type="EMBL" id="BSXT01010673">
    <property type="protein sequence ID" value="GMF81680.1"/>
    <property type="molecule type" value="Genomic_DNA"/>
</dbReference>
<comment type="caution">
    <text evidence="1">The sequence shown here is derived from an EMBL/GenBank/DDBJ whole genome shotgun (WGS) entry which is preliminary data.</text>
</comment>
<dbReference type="SUPFAM" id="SSF50630">
    <property type="entry name" value="Acid proteases"/>
    <property type="match status" value="1"/>
</dbReference>
<gene>
    <name evidence="1" type="ORF">Pfra01_002875000</name>
</gene>
<evidence type="ECO:0000313" key="2">
    <source>
        <dbReference type="Proteomes" id="UP001165121"/>
    </source>
</evidence>
<evidence type="ECO:0000313" key="1">
    <source>
        <dbReference type="EMBL" id="GMF81680.1"/>
    </source>
</evidence>
<dbReference type="OrthoDB" id="125864at2759"/>
<dbReference type="Proteomes" id="UP001165121">
    <property type="component" value="Unassembled WGS sequence"/>
</dbReference>
<organism evidence="1 2">
    <name type="scientific">Phytophthora fragariaefolia</name>
    <dbReference type="NCBI Taxonomy" id="1490495"/>
    <lineage>
        <taxon>Eukaryota</taxon>
        <taxon>Sar</taxon>
        <taxon>Stramenopiles</taxon>
        <taxon>Oomycota</taxon>
        <taxon>Peronosporomycetes</taxon>
        <taxon>Peronosporales</taxon>
        <taxon>Peronosporaceae</taxon>
        <taxon>Phytophthora</taxon>
    </lineage>
</organism>
<dbReference type="InterPro" id="IPR021109">
    <property type="entry name" value="Peptidase_aspartic_dom_sf"/>
</dbReference>
<dbReference type="AlphaFoldDB" id="A0A9W6YMN8"/>
<name>A0A9W6YMN8_9STRA</name>
<keyword evidence="2" id="KW-1185">Reference proteome</keyword>
<protein>
    <submittedName>
        <fullName evidence="1">Unnamed protein product</fullName>
    </submittedName>
</protein>
<sequence length="266" mass="30323">MYRGQKDFPAALKVLSDPTFWNNLSEAEHVIAPLSEASYRLQRDENTLSDVVLSFRQIFLGFSDGPLEYKHELTKCIEARWEQCGQPLFMLTFLLNPATADEARGLIGKTDERRRVAEVEERLLDGVLDDELRVVQKRKIQDSKDAQCMTVFQDSSSDSTNLRSDNVRADNVRSEAPDSDAPIAFRLQPGERYGWWEDREPEDAHEVAMVHGAVNDCRTKILLDTGASVSMLSFDFARKSRLVQEWFTFSGFGSPTLAKEWMFCLV</sequence>
<proteinExistence type="predicted"/>
<accession>A0A9W6YMN8</accession>